<dbReference type="Gene3D" id="3.40.50.10620">
    <property type="entry name" value="PH0156-like domains"/>
    <property type="match status" value="1"/>
</dbReference>
<reference evidence="1 2" key="1">
    <citation type="submission" date="2023-04" db="EMBL/GenBank/DDBJ databases">
        <title>Genome Sequence of Selenomonas sputigena ATCC 33150.</title>
        <authorList>
            <person name="Miller D.P."/>
            <person name="Anvari S."/>
            <person name="Polson S.W."/>
            <person name="Macdonald M."/>
            <person name="Mcdowell J.V."/>
        </authorList>
    </citation>
    <scope>NUCLEOTIDE SEQUENCE [LARGE SCALE GENOMIC DNA]</scope>
    <source>
        <strain evidence="1 2">ATCC 33150</strain>
    </source>
</reference>
<dbReference type="EMBL" id="JARVLH010000002">
    <property type="protein sequence ID" value="MEX5284906.1"/>
    <property type="molecule type" value="Genomic_DNA"/>
</dbReference>
<evidence type="ECO:0000313" key="2">
    <source>
        <dbReference type="Proteomes" id="UP001559623"/>
    </source>
</evidence>
<proteinExistence type="predicted"/>
<sequence length="270" mass="30737">MGEKKWIGAETMNAMILCEGESDGIVLSQYFHYRFGFSFVKGTKCANDTRRAFQYVKDKMNLTIQMVGGCTNFCTALEDVLRVNHVNTDDENQFTHIAVIADHDSDREKNNLLQNLNQVLEDLNDWSRMPTLQEGNWCQGIQNTDMVGRLVAVELLFLSIPLEENGALETLLLSALEKKAGSEYLAQQSREFIDELMQNQVRLPKEYLASRAEQVKAPLAVFFAVAAPTRMYQKQQAVFDMIDWSSLEEMQRTLQAFDIFDAEEQGHGVT</sequence>
<evidence type="ECO:0000313" key="1">
    <source>
        <dbReference type="EMBL" id="MEX5284906.1"/>
    </source>
</evidence>
<comment type="caution">
    <text evidence="1">The sequence shown here is derived from an EMBL/GenBank/DDBJ whole genome shotgun (WGS) entry which is preliminary data.</text>
</comment>
<dbReference type="RefSeq" id="WP_368846624.1">
    <property type="nucleotide sequence ID" value="NZ_CP194411.1"/>
</dbReference>
<gene>
    <name evidence="1" type="ORF">QCO44_04500</name>
</gene>
<organism evidence="1 2">
    <name type="scientific">Selenomonas sputigena</name>
    <dbReference type="NCBI Taxonomy" id="69823"/>
    <lineage>
        <taxon>Bacteria</taxon>
        <taxon>Bacillati</taxon>
        <taxon>Bacillota</taxon>
        <taxon>Negativicutes</taxon>
        <taxon>Selenomonadales</taxon>
        <taxon>Selenomonadaceae</taxon>
        <taxon>Selenomonas</taxon>
    </lineage>
</organism>
<name>A0ABV3X3Y0_9FIRM</name>
<keyword evidence="2" id="KW-1185">Reference proteome</keyword>
<protein>
    <recommendedName>
        <fullName evidence="3">DUF4435 domain-containing protein</fullName>
    </recommendedName>
</protein>
<accession>A0ABV3X3Y0</accession>
<evidence type="ECO:0008006" key="3">
    <source>
        <dbReference type="Google" id="ProtNLM"/>
    </source>
</evidence>
<dbReference type="Proteomes" id="UP001559623">
    <property type="component" value="Unassembled WGS sequence"/>
</dbReference>